<dbReference type="GO" id="GO:0005737">
    <property type="term" value="C:cytoplasm"/>
    <property type="evidence" value="ECO:0007669"/>
    <property type="project" value="TreeGrafter"/>
</dbReference>
<proteinExistence type="predicted"/>
<sequence length="692" mass="74617">MESLRRLSLTPSFPASAGSDATDRDSWELMAMARKDIPLEIVTAHVKSHQDDKTPFHLLPYEAQMNVRMDKQADAVRDGPSAIPPVPDFEDQDFQIKIDGVIAYSNVAATLRKSITGKPLKRYLLAKYEWTDYVFSKVDWDSLEAYLKGLSQQVRTNVLKLRPSSEDPWISIAHGAHGEGYNSQGQNKDPNGNVVDLMVWGENNVGNEAKDLKNAHGGMKAYIRLRQCQDYDLDNIGICSTCGALCEDQICTLAPTSTPQPSFYFSISAHVCLLSNNIVQFVTGYDHTCSLFDDGSVWCNGSNGFGQLGNGGTDNSSTPVQVNLSTGLTDIEAGAYHICAIQSINTALYCWGFNADVQHGLNTIMNENADDKKVIKMAFSMSATCVVTQSDAATVTCVGFDFNTLLNLGQAITKLTSGSTHFSALLLDKTAKCWGANHKGQLGIGSAEFTMAYFDSPVTILETLGTALSNITDINAGYSSMCLVIAGGNAKCFGDNRFHQLGIANGDDNVLYPTDVQVAVILGKLLSSIHVGEYTGHAVFEENSIYSWGSNYGGTFGDGSVVSSRNVIGDVSGVPAAQMAFEIGSSSPSSSPSMSSDEPLFVPSTRPSIVPTLEHSSIPSKSQEPSLLPSLLPSTFPSLSPITTITYLSDLIDSVYENIDVSNSNYTTAFDTAKTWFIDVSNHPTLYLSGNS</sequence>
<feature type="region of interest" description="Disordered" evidence="2">
    <location>
        <begin position="1"/>
        <end position="21"/>
    </location>
</feature>
<dbReference type="Pfam" id="PF00415">
    <property type="entry name" value="RCC1"/>
    <property type="match status" value="1"/>
</dbReference>
<dbReference type="Proteomes" id="UP001054902">
    <property type="component" value="Unassembled WGS sequence"/>
</dbReference>
<gene>
    <name evidence="3" type="ORF">CTEN210_12730</name>
</gene>
<dbReference type="PANTHER" id="PTHR45982:SF1">
    <property type="entry name" value="REGULATOR OF CHROMOSOME CONDENSATION"/>
    <property type="match status" value="1"/>
</dbReference>
<dbReference type="EMBL" id="BLLK01000051">
    <property type="protein sequence ID" value="GFH56254.1"/>
    <property type="molecule type" value="Genomic_DNA"/>
</dbReference>
<dbReference type="AlphaFoldDB" id="A0AAD3HAR9"/>
<evidence type="ECO:0000256" key="1">
    <source>
        <dbReference type="PROSITE-ProRule" id="PRU00235"/>
    </source>
</evidence>
<evidence type="ECO:0000313" key="3">
    <source>
        <dbReference type="EMBL" id="GFH56254.1"/>
    </source>
</evidence>
<evidence type="ECO:0000256" key="2">
    <source>
        <dbReference type="SAM" id="MobiDB-lite"/>
    </source>
</evidence>
<dbReference type="InterPro" id="IPR009091">
    <property type="entry name" value="RCC1/BLIP-II"/>
</dbReference>
<protein>
    <submittedName>
        <fullName evidence="3">Uncharacterized protein</fullName>
    </submittedName>
</protein>
<name>A0AAD3HAR9_9STRA</name>
<accession>A0AAD3HAR9</accession>
<evidence type="ECO:0000313" key="4">
    <source>
        <dbReference type="Proteomes" id="UP001054902"/>
    </source>
</evidence>
<dbReference type="Gene3D" id="2.130.10.30">
    <property type="entry name" value="Regulator of chromosome condensation 1/beta-lactamase-inhibitor protein II"/>
    <property type="match status" value="2"/>
</dbReference>
<comment type="caution">
    <text evidence="3">The sequence shown here is derived from an EMBL/GenBank/DDBJ whole genome shotgun (WGS) entry which is preliminary data.</text>
</comment>
<dbReference type="PROSITE" id="PS50012">
    <property type="entry name" value="RCC1_3"/>
    <property type="match status" value="1"/>
</dbReference>
<dbReference type="PANTHER" id="PTHR45982">
    <property type="entry name" value="REGULATOR OF CHROMOSOME CONDENSATION"/>
    <property type="match status" value="1"/>
</dbReference>
<dbReference type="GO" id="GO:0005085">
    <property type="term" value="F:guanyl-nucleotide exchange factor activity"/>
    <property type="evidence" value="ECO:0007669"/>
    <property type="project" value="TreeGrafter"/>
</dbReference>
<dbReference type="InterPro" id="IPR051553">
    <property type="entry name" value="Ran_GTPase-activating"/>
</dbReference>
<dbReference type="SUPFAM" id="SSF50985">
    <property type="entry name" value="RCC1/BLIP-II"/>
    <property type="match status" value="1"/>
</dbReference>
<dbReference type="InterPro" id="IPR000408">
    <property type="entry name" value="Reg_chr_condens"/>
</dbReference>
<feature type="repeat" description="RCC1" evidence="1">
    <location>
        <begin position="295"/>
        <end position="344"/>
    </location>
</feature>
<organism evidence="3 4">
    <name type="scientific">Chaetoceros tenuissimus</name>
    <dbReference type="NCBI Taxonomy" id="426638"/>
    <lineage>
        <taxon>Eukaryota</taxon>
        <taxon>Sar</taxon>
        <taxon>Stramenopiles</taxon>
        <taxon>Ochrophyta</taxon>
        <taxon>Bacillariophyta</taxon>
        <taxon>Coscinodiscophyceae</taxon>
        <taxon>Chaetocerotophycidae</taxon>
        <taxon>Chaetocerotales</taxon>
        <taxon>Chaetocerotaceae</taxon>
        <taxon>Chaetoceros</taxon>
    </lineage>
</organism>
<keyword evidence="4" id="KW-1185">Reference proteome</keyword>
<reference evidence="3 4" key="1">
    <citation type="journal article" date="2021" name="Sci. Rep.">
        <title>The genome of the diatom Chaetoceros tenuissimus carries an ancient integrated fragment of an extant virus.</title>
        <authorList>
            <person name="Hongo Y."/>
            <person name="Kimura K."/>
            <person name="Takaki Y."/>
            <person name="Yoshida Y."/>
            <person name="Baba S."/>
            <person name="Kobayashi G."/>
            <person name="Nagasaki K."/>
            <person name="Hano T."/>
            <person name="Tomaru Y."/>
        </authorList>
    </citation>
    <scope>NUCLEOTIDE SEQUENCE [LARGE SCALE GENOMIC DNA]</scope>
    <source>
        <strain evidence="3 4">NIES-3715</strain>
    </source>
</reference>